<organism evidence="3 4">
    <name type="scientific">Colletotrichum incanum</name>
    <name type="common">Soybean anthracnose fungus</name>
    <dbReference type="NCBI Taxonomy" id="1573173"/>
    <lineage>
        <taxon>Eukaryota</taxon>
        <taxon>Fungi</taxon>
        <taxon>Dikarya</taxon>
        <taxon>Ascomycota</taxon>
        <taxon>Pezizomycotina</taxon>
        <taxon>Sordariomycetes</taxon>
        <taxon>Hypocreomycetidae</taxon>
        <taxon>Glomerellales</taxon>
        <taxon>Glomerellaceae</taxon>
        <taxon>Colletotrichum</taxon>
        <taxon>Colletotrichum spaethianum species complex</taxon>
    </lineage>
</organism>
<feature type="region of interest" description="Disordered" evidence="1">
    <location>
        <begin position="97"/>
        <end position="199"/>
    </location>
</feature>
<protein>
    <submittedName>
        <fullName evidence="3">Basic region leucine zipper</fullName>
    </submittedName>
</protein>
<evidence type="ECO:0000313" key="3">
    <source>
        <dbReference type="EMBL" id="KZL64859.1"/>
    </source>
</evidence>
<evidence type="ECO:0000313" key="4">
    <source>
        <dbReference type="Proteomes" id="UP000076584"/>
    </source>
</evidence>
<feature type="region of interest" description="Disordered" evidence="1">
    <location>
        <begin position="294"/>
        <end position="318"/>
    </location>
</feature>
<dbReference type="EMBL" id="LFIW01002666">
    <property type="protein sequence ID" value="KZL64859.1"/>
    <property type="molecule type" value="Genomic_DNA"/>
</dbReference>
<dbReference type="Pfam" id="PF07716">
    <property type="entry name" value="bZIP_2"/>
    <property type="match status" value="1"/>
</dbReference>
<dbReference type="STRING" id="1573173.A0A166MPG4"/>
<dbReference type="AlphaFoldDB" id="A0A166MPG4"/>
<dbReference type="InterPro" id="IPR004827">
    <property type="entry name" value="bZIP"/>
</dbReference>
<keyword evidence="4" id="KW-1185">Reference proteome</keyword>
<dbReference type="SUPFAM" id="SSF57959">
    <property type="entry name" value="Leucine zipper domain"/>
    <property type="match status" value="1"/>
</dbReference>
<proteinExistence type="predicted"/>
<accession>A0A166MPG4</accession>
<dbReference type="CDD" id="cd14687">
    <property type="entry name" value="bZIP_ATF2"/>
    <property type="match status" value="1"/>
</dbReference>
<feature type="region of interest" description="Disordered" evidence="1">
    <location>
        <begin position="1"/>
        <end position="26"/>
    </location>
</feature>
<dbReference type="Gene3D" id="1.20.5.170">
    <property type="match status" value="1"/>
</dbReference>
<dbReference type="InterPro" id="IPR046347">
    <property type="entry name" value="bZIP_sf"/>
</dbReference>
<evidence type="ECO:0000256" key="1">
    <source>
        <dbReference type="SAM" id="MobiDB-lite"/>
    </source>
</evidence>
<dbReference type="GO" id="GO:0003700">
    <property type="term" value="F:DNA-binding transcription factor activity"/>
    <property type="evidence" value="ECO:0007669"/>
    <property type="project" value="InterPro"/>
</dbReference>
<feature type="compositionally biased region" description="Basic and acidic residues" evidence="1">
    <location>
        <begin position="181"/>
        <end position="198"/>
    </location>
</feature>
<feature type="compositionally biased region" description="Polar residues" evidence="1">
    <location>
        <begin position="111"/>
        <end position="126"/>
    </location>
</feature>
<sequence>MAESGYAPVFQYATPPSEDPSIPPTRRSSWQEWPVWDDQMFHSMCFSDDSVSTMASLQWEVEHQAQQPFDILGTAPNHVAPSSATEIDRCFFCPHQDSQSPQPLINPPTHWPTSSWAGPPSATTWQPFLDSQDASKAQRKASAVSRSTKKPVSKKTQVMAPDRPFSRSSSLYDENSEQSYDDGRDLERDMSPRPDSKKTYRINNRAAAKRCRDKTRQHELDLVAMDKHVTEERMYLDACVATLKNEVLSLKNTILQHSDCDCEAIKRYIVKAAGDVSLGRKPTARGSVVGREREAQTGYMRGDAGRRCPRPLNGPNINAQQTTAMTSRRSWRDLHRTGAKTVAVDYFNGGEIGALFLPV</sequence>
<comment type="caution">
    <text evidence="3">The sequence shown here is derived from an EMBL/GenBank/DDBJ whole genome shotgun (WGS) entry which is preliminary data.</text>
</comment>
<evidence type="ECO:0000259" key="2">
    <source>
        <dbReference type="Pfam" id="PF07716"/>
    </source>
</evidence>
<feature type="domain" description="BZIP" evidence="2">
    <location>
        <begin position="194"/>
        <end position="246"/>
    </location>
</feature>
<dbReference type="Proteomes" id="UP000076584">
    <property type="component" value="Unassembled WGS sequence"/>
</dbReference>
<name>A0A166MPG4_COLIC</name>
<reference evidence="3 4" key="1">
    <citation type="submission" date="2015-06" db="EMBL/GenBank/DDBJ databases">
        <title>Survival trade-offs in plant roots during colonization by closely related pathogenic and mutualistic fungi.</title>
        <authorList>
            <person name="Hacquard S."/>
            <person name="Kracher B."/>
            <person name="Hiruma K."/>
            <person name="Weinman A."/>
            <person name="Muench P."/>
            <person name="Garrido Oter R."/>
            <person name="Ver Loren van Themaat E."/>
            <person name="Dallerey J.-F."/>
            <person name="Damm U."/>
            <person name="Henrissat B."/>
            <person name="Lespinet O."/>
            <person name="Thon M."/>
            <person name="Kemen E."/>
            <person name="McHardy A.C."/>
            <person name="Schulze-Lefert P."/>
            <person name="O'Connell R.J."/>
        </authorList>
    </citation>
    <scope>NUCLEOTIDE SEQUENCE [LARGE SCALE GENOMIC DNA]</scope>
    <source>
        <strain evidence="3 4">MAFF 238704</strain>
    </source>
</reference>
<gene>
    <name evidence="3" type="ORF">CI238_12187</name>
</gene>